<dbReference type="OrthoDB" id="9815923at2"/>
<dbReference type="InterPro" id="IPR029044">
    <property type="entry name" value="Nucleotide-diphossugar_trans"/>
</dbReference>
<evidence type="ECO:0000259" key="1">
    <source>
        <dbReference type="Pfam" id="PF00535"/>
    </source>
</evidence>
<dbReference type="SUPFAM" id="SSF48452">
    <property type="entry name" value="TPR-like"/>
    <property type="match status" value="1"/>
</dbReference>
<dbReference type="SUPFAM" id="SSF53448">
    <property type="entry name" value="Nucleotide-diphospho-sugar transferases"/>
    <property type="match status" value="1"/>
</dbReference>
<evidence type="ECO:0000313" key="3">
    <source>
        <dbReference type="Proteomes" id="UP000248889"/>
    </source>
</evidence>
<dbReference type="InterPro" id="IPR001173">
    <property type="entry name" value="Glyco_trans_2-like"/>
</dbReference>
<proteinExistence type="predicted"/>
<evidence type="ECO:0000313" key="2">
    <source>
        <dbReference type="EMBL" id="RAG85452.1"/>
    </source>
</evidence>
<dbReference type="Proteomes" id="UP000248889">
    <property type="component" value="Unassembled WGS sequence"/>
</dbReference>
<organism evidence="2 3">
    <name type="scientific">Streptacidiphilus pinicola</name>
    <dbReference type="NCBI Taxonomy" id="2219663"/>
    <lineage>
        <taxon>Bacteria</taxon>
        <taxon>Bacillati</taxon>
        <taxon>Actinomycetota</taxon>
        <taxon>Actinomycetes</taxon>
        <taxon>Kitasatosporales</taxon>
        <taxon>Streptomycetaceae</taxon>
        <taxon>Streptacidiphilus</taxon>
    </lineage>
</organism>
<dbReference type="Pfam" id="PF00535">
    <property type="entry name" value="Glycos_transf_2"/>
    <property type="match status" value="1"/>
</dbReference>
<dbReference type="PANTHER" id="PTHR43630:SF2">
    <property type="entry name" value="GLYCOSYLTRANSFERASE"/>
    <property type="match status" value="1"/>
</dbReference>
<accession>A0A2X0IK58</accession>
<dbReference type="Gene3D" id="1.25.40.10">
    <property type="entry name" value="Tetratricopeptide repeat domain"/>
    <property type="match status" value="1"/>
</dbReference>
<dbReference type="EMBL" id="QKYN01000041">
    <property type="protein sequence ID" value="RAG85452.1"/>
    <property type="molecule type" value="Genomic_DNA"/>
</dbReference>
<gene>
    <name evidence="2" type="ORF">DN069_11815</name>
</gene>
<protein>
    <recommendedName>
        <fullName evidence="1">Glycosyltransferase 2-like domain-containing protein</fullName>
    </recommendedName>
</protein>
<dbReference type="PANTHER" id="PTHR43630">
    <property type="entry name" value="POLY-BETA-1,6-N-ACETYL-D-GLUCOSAMINE SYNTHASE"/>
    <property type="match status" value="1"/>
</dbReference>
<dbReference type="CDD" id="cd02511">
    <property type="entry name" value="Beta4Glucosyltransferase"/>
    <property type="match status" value="1"/>
</dbReference>
<sequence>MRPRIGPMARVSLSMIVKDEAESIAAVLADASVFCDELVVADTGSTDGTQELARAAGARVVDVPWTDDFAAARNASLDACGGDWIIWLDADDRVPPAAQQAFVRVLAELEEDVDALISPYHCAFDENTGAPTFTTLRERVLRRAAGLRWAGAIHEVVDITQARIREVPQLVVEHRRTEAQAAADEGRNLRILEKLYAGGDRSPRTLYYRANELRDLGRHEEAEVAYAEVLTLSQPAWERYFALMSRAECLQAVGRSAEAGEVAVQAVLLDPTRPEAWMVAGMIPYEQCDWARAVPFFSAAAAARSRPSEGFVRDRDHGWAPWDFLSVCLGNSGRHEEALQAGVRALRDNPQAERVRANLGWFVSELPVSDSTS</sequence>
<dbReference type="InterPro" id="IPR011990">
    <property type="entry name" value="TPR-like_helical_dom_sf"/>
</dbReference>
<dbReference type="Gene3D" id="3.90.550.10">
    <property type="entry name" value="Spore Coat Polysaccharide Biosynthesis Protein SpsA, Chain A"/>
    <property type="match status" value="1"/>
</dbReference>
<dbReference type="AlphaFoldDB" id="A0A2X0IK58"/>
<comment type="caution">
    <text evidence="2">The sequence shown here is derived from an EMBL/GenBank/DDBJ whole genome shotgun (WGS) entry which is preliminary data.</text>
</comment>
<feature type="domain" description="Glycosyltransferase 2-like" evidence="1">
    <location>
        <begin position="20"/>
        <end position="123"/>
    </location>
</feature>
<reference evidence="2 3" key="1">
    <citation type="submission" date="2018-06" db="EMBL/GenBank/DDBJ databases">
        <title>Streptacidiphilus pinicola sp. nov., isolated from pine grove soil.</title>
        <authorList>
            <person name="Roh S.G."/>
            <person name="Park S."/>
            <person name="Kim M.-K."/>
            <person name="Yun B.-R."/>
            <person name="Park J."/>
            <person name="Kim M.J."/>
            <person name="Kim Y.S."/>
            <person name="Kim S.B."/>
        </authorList>
    </citation>
    <scope>NUCLEOTIDE SEQUENCE [LARGE SCALE GENOMIC DNA]</scope>
    <source>
        <strain evidence="2 3">MMS16-CNU450</strain>
    </source>
</reference>
<keyword evidence="3" id="KW-1185">Reference proteome</keyword>
<name>A0A2X0IK58_9ACTN</name>